<gene>
    <name evidence="1" type="ORF">K469DRAFT_692976</name>
</gene>
<dbReference type="Gene3D" id="3.40.50.1820">
    <property type="entry name" value="alpha/beta hydrolase"/>
    <property type="match status" value="1"/>
</dbReference>
<dbReference type="EMBL" id="ML994614">
    <property type="protein sequence ID" value="KAF2192859.1"/>
    <property type="molecule type" value="Genomic_DNA"/>
</dbReference>
<protein>
    <submittedName>
        <fullName evidence="1">Uncharacterized protein</fullName>
    </submittedName>
</protein>
<dbReference type="SUPFAM" id="SSF53474">
    <property type="entry name" value="alpha/beta-Hydrolases"/>
    <property type="match status" value="1"/>
</dbReference>
<evidence type="ECO:0000313" key="2">
    <source>
        <dbReference type="Proteomes" id="UP000800200"/>
    </source>
</evidence>
<reference evidence="1" key="1">
    <citation type="journal article" date="2020" name="Stud. Mycol.">
        <title>101 Dothideomycetes genomes: a test case for predicting lifestyles and emergence of pathogens.</title>
        <authorList>
            <person name="Haridas S."/>
            <person name="Albert R."/>
            <person name="Binder M."/>
            <person name="Bloem J."/>
            <person name="Labutti K."/>
            <person name="Salamov A."/>
            <person name="Andreopoulos B."/>
            <person name="Baker S."/>
            <person name="Barry K."/>
            <person name="Bills G."/>
            <person name="Bluhm B."/>
            <person name="Cannon C."/>
            <person name="Castanera R."/>
            <person name="Culley D."/>
            <person name="Daum C."/>
            <person name="Ezra D."/>
            <person name="Gonzalez J."/>
            <person name="Henrissat B."/>
            <person name="Kuo A."/>
            <person name="Liang C."/>
            <person name="Lipzen A."/>
            <person name="Lutzoni F."/>
            <person name="Magnuson J."/>
            <person name="Mondo S."/>
            <person name="Nolan M."/>
            <person name="Ohm R."/>
            <person name="Pangilinan J."/>
            <person name="Park H.-J."/>
            <person name="Ramirez L."/>
            <person name="Alfaro M."/>
            <person name="Sun H."/>
            <person name="Tritt A."/>
            <person name="Yoshinaga Y."/>
            <person name="Zwiers L.-H."/>
            <person name="Turgeon B."/>
            <person name="Goodwin S."/>
            <person name="Spatafora J."/>
            <person name="Crous P."/>
            <person name="Grigoriev I."/>
        </authorList>
    </citation>
    <scope>NUCLEOTIDE SEQUENCE</scope>
    <source>
        <strain evidence="1">CBS 207.26</strain>
    </source>
</reference>
<organism evidence="1 2">
    <name type="scientific">Zopfia rhizophila CBS 207.26</name>
    <dbReference type="NCBI Taxonomy" id="1314779"/>
    <lineage>
        <taxon>Eukaryota</taxon>
        <taxon>Fungi</taxon>
        <taxon>Dikarya</taxon>
        <taxon>Ascomycota</taxon>
        <taxon>Pezizomycotina</taxon>
        <taxon>Dothideomycetes</taxon>
        <taxon>Dothideomycetes incertae sedis</taxon>
        <taxon>Zopfiaceae</taxon>
        <taxon>Zopfia</taxon>
    </lineage>
</organism>
<dbReference type="OrthoDB" id="408631at2759"/>
<dbReference type="Proteomes" id="UP000800200">
    <property type="component" value="Unassembled WGS sequence"/>
</dbReference>
<dbReference type="InterPro" id="IPR029058">
    <property type="entry name" value="AB_hydrolase_fold"/>
</dbReference>
<dbReference type="AlphaFoldDB" id="A0A6A6EQ02"/>
<keyword evidence="2" id="KW-1185">Reference proteome</keyword>
<sequence>MPLDCSYGTAFDGRVALTDSKDMFSSYWLATSRSSCSKEGPLRGNLSVTLKNCPYKASTPTFTASSSLLNIATCPGARGALARHNFDVPVWRVRYFGEWPNLNPFPWLHAYHSSDIPMIFNTADLLGPDTLAEKATSEYYQEAWAAFARAPANGLDKLGWPRYDPTTNSLIKLGFENSTEAEFGPGTEFDALCSS</sequence>
<evidence type="ECO:0000313" key="1">
    <source>
        <dbReference type="EMBL" id="KAF2192859.1"/>
    </source>
</evidence>
<name>A0A6A6EQ02_9PEZI</name>
<proteinExistence type="predicted"/>
<accession>A0A6A6EQ02</accession>